<gene>
    <name evidence="2" type="ORF">BECKTC1821F_GA0114240_106213</name>
</gene>
<name>A0A451A6V1_9GAMM</name>
<keyword evidence="1" id="KW-0472">Membrane</keyword>
<protein>
    <submittedName>
        <fullName evidence="2">Uncharacterized protein</fullName>
    </submittedName>
</protein>
<dbReference type="AlphaFoldDB" id="A0A451A6V1"/>
<dbReference type="EMBL" id="CAADFW010000062">
    <property type="protein sequence ID" value="VFK61754.1"/>
    <property type="molecule type" value="Genomic_DNA"/>
</dbReference>
<evidence type="ECO:0000313" key="2">
    <source>
        <dbReference type="EMBL" id="VFK61754.1"/>
    </source>
</evidence>
<reference evidence="2" key="1">
    <citation type="submission" date="2019-02" db="EMBL/GenBank/DDBJ databases">
        <authorList>
            <person name="Gruber-Vodicka R. H."/>
            <person name="Seah K. B. B."/>
        </authorList>
    </citation>
    <scope>NUCLEOTIDE SEQUENCE</scope>
    <source>
        <strain evidence="2">BECK_BZ126</strain>
    </source>
</reference>
<feature type="transmembrane region" description="Helical" evidence="1">
    <location>
        <begin position="25"/>
        <end position="47"/>
    </location>
</feature>
<accession>A0A451A6V1</accession>
<keyword evidence="1" id="KW-1133">Transmembrane helix</keyword>
<organism evidence="2">
    <name type="scientific">Candidatus Kentrum sp. TC</name>
    <dbReference type="NCBI Taxonomy" id="2126339"/>
    <lineage>
        <taxon>Bacteria</taxon>
        <taxon>Pseudomonadati</taxon>
        <taxon>Pseudomonadota</taxon>
        <taxon>Gammaproteobacteria</taxon>
        <taxon>Candidatus Kentrum</taxon>
    </lineage>
</organism>
<sequence>MRIHDFSSLGVIIDILMVIYRKREILFLFNIVTGKVLVGLLLILSTLSNVALAKEQSACMIVKHHGDVSLAIGGGNMQSIKNFVTLRNGDRLLLAQGGEVKLVCFGILGGGAGRVETWFGPVTLVVNEEKTYSIGKQAIEIQTLPIGPDFSRYAIAAEDQPAAVLTLRTIPRAASIANIVDDYCHLRLEAPMENLVPEHYLFSSLREEGLIGKFNGWLKGVARRESESSCLTKLISTSSSLLSTLRQ</sequence>
<evidence type="ECO:0000256" key="1">
    <source>
        <dbReference type="SAM" id="Phobius"/>
    </source>
</evidence>
<proteinExistence type="predicted"/>
<keyword evidence="1" id="KW-0812">Transmembrane</keyword>